<dbReference type="AlphaFoldDB" id="A0A2D2CWJ4"/>
<keyword evidence="2 6" id="KW-0812">Transmembrane</keyword>
<dbReference type="InterPro" id="IPR052719">
    <property type="entry name" value="CvpA-like"/>
</dbReference>
<accession>A0A2D2CWJ4</accession>
<feature type="transmembrane region" description="Helical" evidence="6">
    <location>
        <begin position="29"/>
        <end position="50"/>
    </location>
</feature>
<evidence type="ECO:0000256" key="1">
    <source>
        <dbReference type="ARBA" id="ARBA00004141"/>
    </source>
</evidence>
<feature type="transmembrane region" description="Helical" evidence="6">
    <location>
        <begin position="102"/>
        <end position="122"/>
    </location>
</feature>
<evidence type="ECO:0000256" key="4">
    <source>
        <dbReference type="ARBA" id="ARBA00023136"/>
    </source>
</evidence>
<organism evidence="7 8">
    <name type="scientific">Methylosinus trichosporium (strain ATCC 35070 / NCIMB 11131 / UNIQEM 75 / OB3b)</name>
    <dbReference type="NCBI Taxonomy" id="595536"/>
    <lineage>
        <taxon>Bacteria</taxon>
        <taxon>Pseudomonadati</taxon>
        <taxon>Pseudomonadota</taxon>
        <taxon>Alphaproteobacteria</taxon>
        <taxon>Hyphomicrobiales</taxon>
        <taxon>Methylocystaceae</taxon>
        <taxon>Methylosinus</taxon>
    </lineage>
</organism>
<dbReference type="Pfam" id="PF02674">
    <property type="entry name" value="Colicin_V"/>
    <property type="match status" value="1"/>
</dbReference>
<keyword evidence="4 6" id="KW-0472">Membrane</keyword>
<sequence>MPSYLDLTVTIIVLVSGLLALLRGFTREVLAVLSWVAAAAAAYYLHPLVVPYVKPYVPKDNLAVYAGAAVVFFATLIVVSLVTVKLSDLILDSKIGALDRTLGFLFGAARGLLLAVVAFLFYDWLVPEASQPDWVKTARTKPVLQASGDRLREFLPDDIDGIVAKLKTKKGGGSEEPPAEQDNDAGRPSDSGEATADKRTELTNPHAGATYGANDQQKLDALAAGRKLR</sequence>
<dbReference type="PANTHER" id="PTHR36926:SF1">
    <property type="entry name" value="COLICIN V PRODUCTION PROTEIN"/>
    <property type="match status" value="1"/>
</dbReference>
<evidence type="ECO:0000313" key="7">
    <source>
        <dbReference type="EMBL" id="ATQ67100.1"/>
    </source>
</evidence>
<feature type="transmembrane region" description="Helical" evidence="6">
    <location>
        <begin position="62"/>
        <end position="82"/>
    </location>
</feature>
<dbReference type="PANTHER" id="PTHR36926">
    <property type="entry name" value="COLICIN V PRODUCTION PROTEIN"/>
    <property type="match status" value="1"/>
</dbReference>
<dbReference type="RefSeq" id="WP_003610472.1">
    <property type="nucleotide sequence ID" value="NZ_ADVE02000001.1"/>
</dbReference>
<evidence type="ECO:0000256" key="3">
    <source>
        <dbReference type="ARBA" id="ARBA00022989"/>
    </source>
</evidence>
<protein>
    <submittedName>
        <fullName evidence="7">Colicin V synthesis protein</fullName>
    </submittedName>
</protein>
<evidence type="ECO:0000256" key="6">
    <source>
        <dbReference type="SAM" id="Phobius"/>
    </source>
</evidence>
<name>A0A2D2CWJ4_METT3</name>
<dbReference type="EMBL" id="CP023737">
    <property type="protein sequence ID" value="ATQ67100.1"/>
    <property type="molecule type" value="Genomic_DNA"/>
</dbReference>
<keyword evidence="3 6" id="KW-1133">Transmembrane helix</keyword>
<dbReference type="Proteomes" id="UP000230709">
    <property type="component" value="Chromosome"/>
</dbReference>
<feature type="region of interest" description="Disordered" evidence="5">
    <location>
        <begin position="167"/>
        <end position="229"/>
    </location>
</feature>
<evidence type="ECO:0000313" key="8">
    <source>
        <dbReference type="Proteomes" id="UP000230709"/>
    </source>
</evidence>
<proteinExistence type="predicted"/>
<feature type="transmembrane region" description="Helical" evidence="6">
    <location>
        <begin position="6"/>
        <end position="22"/>
    </location>
</feature>
<dbReference type="GO" id="GO:0016020">
    <property type="term" value="C:membrane"/>
    <property type="evidence" value="ECO:0007669"/>
    <property type="project" value="UniProtKB-SubCell"/>
</dbReference>
<dbReference type="KEGG" id="mtw:CQW49_03755"/>
<evidence type="ECO:0000256" key="2">
    <source>
        <dbReference type="ARBA" id="ARBA00022692"/>
    </source>
</evidence>
<gene>
    <name evidence="7" type="ORF">CQW49_03755</name>
</gene>
<comment type="subcellular location">
    <subcellularLocation>
        <location evidence="1">Membrane</location>
        <topology evidence="1">Multi-pass membrane protein</topology>
    </subcellularLocation>
</comment>
<keyword evidence="8" id="KW-1185">Reference proteome</keyword>
<evidence type="ECO:0000256" key="5">
    <source>
        <dbReference type="SAM" id="MobiDB-lite"/>
    </source>
</evidence>
<dbReference type="STRING" id="595536.GCA_000178815_04409"/>
<dbReference type="GO" id="GO:0009403">
    <property type="term" value="P:toxin biosynthetic process"/>
    <property type="evidence" value="ECO:0007669"/>
    <property type="project" value="InterPro"/>
</dbReference>
<dbReference type="InterPro" id="IPR003825">
    <property type="entry name" value="Colicin-V_CvpA"/>
</dbReference>
<reference evidence="8" key="1">
    <citation type="submission" date="2017-10" db="EMBL/GenBank/DDBJ databases">
        <title>Completed PacBio SMRT sequence of Methylosinus trichosporium OB3b reveals presence of a third large plasmid.</title>
        <authorList>
            <person name="Charles T.C."/>
            <person name="Lynch M.D.J."/>
            <person name="Heil J.R."/>
            <person name="Cheng J."/>
        </authorList>
    </citation>
    <scope>NUCLEOTIDE SEQUENCE [LARGE SCALE GENOMIC DNA]</scope>
    <source>
        <strain evidence="8">OB3b</strain>
    </source>
</reference>